<dbReference type="GO" id="GO:0055085">
    <property type="term" value="P:transmembrane transport"/>
    <property type="evidence" value="ECO:0007669"/>
    <property type="project" value="InterPro"/>
</dbReference>
<accession>A0A7V0N0T3</accession>
<dbReference type="InterPro" id="IPR000515">
    <property type="entry name" value="MetI-like"/>
</dbReference>
<feature type="transmembrane region" description="Helical" evidence="7">
    <location>
        <begin position="153"/>
        <end position="178"/>
    </location>
</feature>
<keyword evidence="2 7" id="KW-0813">Transport</keyword>
<dbReference type="InterPro" id="IPR035906">
    <property type="entry name" value="MetI-like_sf"/>
</dbReference>
<evidence type="ECO:0000256" key="3">
    <source>
        <dbReference type="ARBA" id="ARBA00022475"/>
    </source>
</evidence>
<dbReference type="PANTHER" id="PTHR43005:SF1">
    <property type="entry name" value="SPERMIDINE_PUTRESCINE TRANSPORT SYSTEM PERMEASE PROTEIN"/>
    <property type="match status" value="1"/>
</dbReference>
<sequence length="293" mass="32930">MKSKRKNNLFYTLLFLAPAMAIFFVLSVYPLLRTLQLSLQGARGEYTLKNFINVFTGPALWETSRITVLFAVISTAFEMVIGFAFALVLNQRFFGRKALRTIFLIPWVIPTAIMAVGWKFILQHSYGPFPWLLYWLGITKEVPYFLIMPKMAFISLIIADVWKTVPFCALLLLAGLQMIPEQLYEAADIDGAGSIQKFILITLPLMIPTIVVTLMFRFLQAFGIFDLVWVLTGGGPGDSTLTLSVAIYREALRYINIGRGSAMAVVMAIYVVGILTVIRVMRKSLGKIYEAKA</sequence>
<keyword evidence="4 7" id="KW-0812">Transmembrane</keyword>
<name>A0A7V0N0T3_UNCAE</name>
<feature type="transmembrane region" description="Helical" evidence="7">
    <location>
        <begin position="9"/>
        <end position="32"/>
    </location>
</feature>
<dbReference type="Gene3D" id="1.10.3720.10">
    <property type="entry name" value="MetI-like"/>
    <property type="match status" value="1"/>
</dbReference>
<comment type="subcellular location">
    <subcellularLocation>
        <location evidence="1 7">Cell membrane</location>
        <topology evidence="1 7">Multi-pass membrane protein</topology>
    </subcellularLocation>
</comment>
<keyword evidence="5 7" id="KW-1133">Transmembrane helix</keyword>
<dbReference type="Pfam" id="PF00528">
    <property type="entry name" value="BPD_transp_1"/>
    <property type="match status" value="1"/>
</dbReference>
<evidence type="ECO:0000313" key="9">
    <source>
        <dbReference type="EMBL" id="HDN85579.1"/>
    </source>
</evidence>
<feature type="transmembrane region" description="Helical" evidence="7">
    <location>
        <begin position="66"/>
        <end position="89"/>
    </location>
</feature>
<gene>
    <name evidence="9" type="ORF">ENG47_07495</name>
</gene>
<reference evidence="9" key="1">
    <citation type="journal article" date="2020" name="mSystems">
        <title>Genome- and Community-Level Interaction Insights into Carbon Utilization and Element Cycling Functions of Hydrothermarchaeota in Hydrothermal Sediment.</title>
        <authorList>
            <person name="Zhou Z."/>
            <person name="Liu Y."/>
            <person name="Xu W."/>
            <person name="Pan J."/>
            <person name="Luo Z.H."/>
            <person name="Li M."/>
        </authorList>
    </citation>
    <scope>NUCLEOTIDE SEQUENCE [LARGE SCALE GENOMIC DNA]</scope>
    <source>
        <strain evidence="9">HyVt-219</strain>
    </source>
</reference>
<evidence type="ECO:0000256" key="7">
    <source>
        <dbReference type="RuleBase" id="RU363032"/>
    </source>
</evidence>
<comment type="similarity">
    <text evidence="7">Belongs to the binding-protein-dependent transport system permease family.</text>
</comment>
<dbReference type="SUPFAM" id="SSF161098">
    <property type="entry name" value="MetI-like"/>
    <property type="match status" value="1"/>
</dbReference>
<comment type="caution">
    <text evidence="9">The sequence shown here is derived from an EMBL/GenBank/DDBJ whole genome shotgun (WGS) entry which is preliminary data.</text>
</comment>
<dbReference type="GO" id="GO:0005886">
    <property type="term" value="C:plasma membrane"/>
    <property type="evidence" value="ECO:0007669"/>
    <property type="project" value="UniProtKB-SubCell"/>
</dbReference>
<evidence type="ECO:0000259" key="8">
    <source>
        <dbReference type="PROSITE" id="PS50928"/>
    </source>
</evidence>
<dbReference type="Proteomes" id="UP000885660">
    <property type="component" value="Unassembled WGS sequence"/>
</dbReference>
<protein>
    <submittedName>
        <fullName evidence="9">Sugar ABC transporter permease</fullName>
    </submittedName>
</protein>
<feature type="transmembrane region" description="Helical" evidence="7">
    <location>
        <begin position="260"/>
        <end position="278"/>
    </location>
</feature>
<feature type="transmembrane region" description="Helical" evidence="7">
    <location>
        <begin position="101"/>
        <end position="122"/>
    </location>
</feature>
<evidence type="ECO:0000256" key="6">
    <source>
        <dbReference type="ARBA" id="ARBA00023136"/>
    </source>
</evidence>
<feature type="transmembrane region" description="Helical" evidence="7">
    <location>
        <begin position="198"/>
        <end position="216"/>
    </location>
</feature>
<dbReference type="AlphaFoldDB" id="A0A7V0N0T3"/>
<dbReference type="PANTHER" id="PTHR43005">
    <property type="entry name" value="BLR7065 PROTEIN"/>
    <property type="match status" value="1"/>
</dbReference>
<keyword evidence="6 7" id="KW-0472">Membrane</keyword>
<feature type="domain" description="ABC transmembrane type-1" evidence="8">
    <location>
        <begin position="64"/>
        <end position="278"/>
    </location>
</feature>
<evidence type="ECO:0000256" key="2">
    <source>
        <dbReference type="ARBA" id="ARBA00022448"/>
    </source>
</evidence>
<evidence type="ECO:0000256" key="1">
    <source>
        <dbReference type="ARBA" id="ARBA00004651"/>
    </source>
</evidence>
<organism evidence="9">
    <name type="scientific">Aerophobetes bacterium</name>
    <dbReference type="NCBI Taxonomy" id="2030807"/>
    <lineage>
        <taxon>Bacteria</taxon>
        <taxon>Candidatus Aerophobota</taxon>
    </lineage>
</organism>
<dbReference type="PROSITE" id="PS50928">
    <property type="entry name" value="ABC_TM1"/>
    <property type="match status" value="1"/>
</dbReference>
<proteinExistence type="inferred from homology"/>
<evidence type="ECO:0000256" key="5">
    <source>
        <dbReference type="ARBA" id="ARBA00022989"/>
    </source>
</evidence>
<evidence type="ECO:0000256" key="4">
    <source>
        <dbReference type="ARBA" id="ARBA00022692"/>
    </source>
</evidence>
<keyword evidence="3" id="KW-1003">Cell membrane</keyword>
<dbReference type="EMBL" id="DRBC01000454">
    <property type="protein sequence ID" value="HDN85579.1"/>
    <property type="molecule type" value="Genomic_DNA"/>
</dbReference>
<dbReference type="CDD" id="cd06261">
    <property type="entry name" value="TM_PBP2"/>
    <property type="match status" value="1"/>
</dbReference>